<dbReference type="EMBL" id="CP026538">
    <property type="protein sequence ID" value="QAZ67460.1"/>
    <property type="molecule type" value="Genomic_DNA"/>
</dbReference>
<evidence type="ECO:0000256" key="1">
    <source>
        <dbReference type="SAM" id="SignalP"/>
    </source>
</evidence>
<evidence type="ECO:0000313" key="2">
    <source>
        <dbReference type="EMBL" id="QAZ67460.1"/>
    </source>
</evidence>
<organism evidence="2 3">
    <name type="scientific">Solidesulfovibrio carbinolicus</name>
    <dbReference type="NCBI Taxonomy" id="296842"/>
    <lineage>
        <taxon>Bacteria</taxon>
        <taxon>Pseudomonadati</taxon>
        <taxon>Thermodesulfobacteriota</taxon>
        <taxon>Desulfovibrionia</taxon>
        <taxon>Desulfovibrionales</taxon>
        <taxon>Desulfovibrionaceae</taxon>
        <taxon>Solidesulfovibrio</taxon>
    </lineage>
</organism>
<evidence type="ECO:0000313" key="3">
    <source>
        <dbReference type="Proteomes" id="UP000293296"/>
    </source>
</evidence>
<evidence type="ECO:0008006" key="4">
    <source>
        <dbReference type="Google" id="ProtNLM"/>
    </source>
</evidence>
<dbReference type="KEGG" id="dcb:C3Y92_09585"/>
<dbReference type="OrthoDB" id="9810174at2"/>
<reference evidence="2 3" key="1">
    <citation type="submission" date="2018-02" db="EMBL/GenBank/DDBJ databases">
        <title>Genome sequence of Desulfovibrio carbinolicus DSM 3852.</title>
        <authorList>
            <person name="Wilbanks E."/>
            <person name="Skennerton C.T."/>
            <person name="Orphan V.J."/>
        </authorList>
    </citation>
    <scope>NUCLEOTIDE SEQUENCE [LARGE SCALE GENOMIC DNA]</scope>
    <source>
        <strain evidence="2 3">DSM 3852</strain>
    </source>
</reference>
<protein>
    <recommendedName>
        <fullName evidence="4">Phage tail collar domain-containing protein</fullName>
    </recommendedName>
</protein>
<feature type="chain" id="PRO_5020778960" description="Phage tail collar domain-containing protein" evidence="1">
    <location>
        <begin position="23"/>
        <end position="111"/>
    </location>
</feature>
<feature type="signal peptide" evidence="1">
    <location>
        <begin position="1"/>
        <end position="22"/>
    </location>
</feature>
<gene>
    <name evidence="2" type="ORF">C3Y92_09585</name>
</gene>
<dbReference type="RefSeq" id="WP_129352064.1">
    <property type="nucleotide sequence ID" value="NZ_CP026538.1"/>
</dbReference>
<proteinExistence type="predicted"/>
<dbReference type="Proteomes" id="UP000293296">
    <property type="component" value="Chromosome"/>
</dbReference>
<name>A0A4P6HN64_9BACT</name>
<sequence>MPRIIATLAVLLSIVAAIPAFAQSQYQQNPLQIGVIIHSTDPRMLPGGMEGWLLCDGRPVPAEFPELIAIIGETLPNLPAIDMTAYGGSGLSYAYINATPLIPLAQKQSNT</sequence>
<keyword evidence="1" id="KW-0732">Signal</keyword>
<accession>A0A4P6HN64</accession>
<dbReference type="AlphaFoldDB" id="A0A4P6HN64"/>
<keyword evidence="3" id="KW-1185">Reference proteome</keyword>